<feature type="region of interest" description="Disordered" evidence="1">
    <location>
        <begin position="165"/>
        <end position="224"/>
    </location>
</feature>
<evidence type="ECO:0000313" key="4">
    <source>
        <dbReference type="Proteomes" id="UP000005240"/>
    </source>
</evidence>
<proteinExistence type="predicted"/>
<evidence type="ECO:0000313" key="3">
    <source>
        <dbReference type="EnsemblFungi" id="PTTG_25506-t43_1-p1"/>
    </source>
</evidence>
<sequence length="583" mass="62817">MVTSDEKFTEFVAEAGKNPLAALLVMVSMQDPRKLAKVQQAARSQQDALAMSYGPDNTRLALERTQARLAVNPHADVDEQERLRIAADLHVYLTGKYGMNSECMRIKDPKDPGAPIRVTRDALTKWSRCLLHKIPGIDQDNPPDIPEFVPDKRPAPTLAELAAKQGARLSKHKSRASPTKPAGVSSSATKGAPPPTTPAKAASPSKISALSTARGIPAPKPEKKGFVFTPVRVTSAGRTLPGCWIPDSGAVGKSPGDLSPATNDAGPLGIDLTGLGVEDNDRNRPSDLCGEDSPVTPFRVPPGEENDELDTTDAESEDPARMSADHLLRSHPLTCHTRDVSSDIEVMPHHGLPTDVHRSPARKMARSPAPHGIAQTVSRLNFTRARSPPRFTRTRKIPTPRSDLPNSWISISLPTSHLRLNDNGHALDIEHFLNLCNVPQEDHLSRGLIKLCHINRWDYFLDVSSSELEKLNFPHPLASQLMKGERWLIPTHTVADTAVSLPTKARGSAIEATTDASAGSTSAPTSVTPVIPTPATAITGPQAASDGPAPPEESYDDQHSSLEDLEPSPLAILRSMVPPTQEI</sequence>
<feature type="compositionally biased region" description="Low complexity" evidence="1">
    <location>
        <begin position="198"/>
        <end position="211"/>
    </location>
</feature>
<reference evidence="3" key="4">
    <citation type="submission" date="2025-05" db="UniProtKB">
        <authorList>
            <consortium name="EnsemblFungi"/>
        </authorList>
    </citation>
    <scope>IDENTIFICATION</scope>
    <source>
        <strain evidence="3">isolate 1-1 / race 1 (BBBD)</strain>
    </source>
</reference>
<dbReference type="AlphaFoldDB" id="A0A180H2N0"/>
<name>A0A180H2N0_PUCT1</name>
<dbReference type="EMBL" id="ADAS02000005">
    <property type="protein sequence ID" value="OAV98782.1"/>
    <property type="molecule type" value="Genomic_DNA"/>
</dbReference>
<dbReference type="VEuPathDB" id="FungiDB:PTTG_25506"/>
<evidence type="ECO:0000313" key="2">
    <source>
        <dbReference type="EMBL" id="OAV98782.1"/>
    </source>
</evidence>
<feature type="region of interest" description="Disordered" evidence="1">
    <location>
        <begin position="254"/>
        <end position="321"/>
    </location>
</feature>
<reference evidence="2" key="2">
    <citation type="submission" date="2016-05" db="EMBL/GenBank/DDBJ databases">
        <title>Comparative analysis highlights variable genome content of wheat rusts and divergence of the mating loci.</title>
        <authorList>
            <person name="Cuomo C.A."/>
            <person name="Bakkeren G."/>
            <person name="Szabo L."/>
            <person name="Khalil H."/>
            <person name="Joly D."/>
            <person name="Goldberg J."/>
            <person name="Young S."/>
            <person name="Zeng Q."/>
            <person name="Fellers J."/>
        </authorList>
    </citation>
    <scope>NUCLEOTIDE SEQUENCE [LARGE SCALE GENOMIC DNA]</scope>
    <source>
        <strain evidence="2">1-1 BBBD Race 1</strain>
    </source>
</reference>
<organism evidence="2">
    <name type="scientific">Puccinia triticina (isolate 1-1 / race 1 (BBBD))</name>
    <name type="common">Brown leaf rust fungus</name>
    <dbReference type="NCBI Taxonomy" id="630390"/>
    <lineage>
        <taxon>Eukaryota</taxon>
        <taxon>Fungi</taxon>
        <taxon>Dikarya</taxon>
        <taxon>Basidiomycota</taxon>
        <taxon>Pucciniomycotina</taxon>
        <taxon>Pucciniomycetes</taxon>
        <taxon>Pucciniales</taxon>
        <taxon>Pucciniaceae</taxon>
        <taxon>Puccinia</taxon>
    </lineage>
</organism>
<feature type="region of interest" description="Disordered" evidence="1">
    <location>
        <begin position="510"/>
        <end position="583"/>
    </location>
</feature>
<protein>
    <submittedName>
        <fullName evidence="2 3">Uncharacterized protein</fullName>
    </submittedName>
</protein>
<dbReference type="EnsemblFungi" id="PTTG_25506-t43_1">
    <property type="protein sequence ID" value="PTTG_25506-t43_1-p1"/>
    <property type="gene ID" value="PTTG_25506"/>
</dbReference>
<feature type="compositionally biased region" description="Acidic residues" evidence="1">
    <location>
        <begin position="304"/>
        <end position="317"/>
    </location>
</feature>
<keyword evidence="4" id="KW-1185">Reference proteome</keyword>
<evidence type="ECO:0000256" key="1">
    <source>
        <dbReference type="SAM" id="MobiDB-lite"/>
    </source>
</evidence>
<dbReference type="Proteomes" id="UP000005240">
    <property type="component" value="Unassembled WGS sequence"/>
</dbReference>
<feature type="compositionally biased region" description="Low complexity" evidence="1">
    <location>
        <begin position="512"/>
        <end position="544"/>
    </location>
</feature>
<reference evidence="3 4" key="3">
    <citation type="journal article" date="2017" name="G3 (Bethesda)">
        <title>Comparative analysis highlights variable genome content of wheat rusts and divergence of the mating loci.</title>
        <authorList>
            <person name="Cuomo C.A."/>
            <person name="Bakkeren G."/>
            <person name="Khalil H.B."/>
            <person name="Panwar V."/>
            <person name="Joly D."/>
            <person name="Linning R."/>
            <person name="Sakthikumar S."/>
            <person name="Song X."/>
            <person name="Adiconis X."/>
            <person name="Fan L."/>
            <person name="Goldberg J.M."/>
            <person name="Levin J.Z."/>
            <person name="Young S."/>
            <person name="Zeng Q."/>
            <person name="Anikster Y."/>
            <person name="Bruce M."/>
            <person name="Wang M."/>
            <person name="Yin C."/>
            <person name="McCallum B."/>
            <person name="Szabo L.J."/>
            <person name="Hulbert S."/>
            <person name="Chen X."/>
            <person name="Fellers J.P."/>
        </authorList>
    </citation>
    <scope>NUCLEOTIDE SEQUENCE</scope>
    <source>
        <strain evidence="4">Isolate 1-1 / race 1 (BBBD)</strain>
        <strain evidence="3">isolate 1-1 / race 1 (BBBD)</strain>
    </source>
</reference>
<accession>A0A180H2N0</accession>
<reference evidence="2" key="1">
    <citation type="submission" date="2009-11" db="EMBL/GenBank/DDBJ databases">
        <authorList>
            <consortium name="The Broad Institute Genome Sequencing Platform"/>
            <person name="Ward D."/>
            <person name="Feldgarden M."/>
            <person name="Earl A."/>
            <person name="Young S.K."/>
            <person name="Zeng Q."/>
            <person name="Koehrsen M."/>
            <person name="Alvarado L."/>
            <person name="Berlin A."/>
            <person name="Bochicchio J."/>
            <person name="Borenstein D."/>
            <person name="Chapman S.B."/>
            <person name="Chen Z."/>
            <person name="Engels R."/>
            <person name="Freedman E."/>
            <person name="Gellesch M."/>
            <person name="Goldberg J."/>
            <person name="Griggs A."/>
            <person name="Gujja S."/>
            <person name="Heilman E."/>
            <person name="Heiman D."/>
            <person name="Hepburn T."/>
            <person name="Howarth C."/>
            <person name="Jen D."/>
            <person name="Larson L."/>
            <person name="Lewis B."/>
            <person name="Mehta T."/>
            <person name="Park D."/>
            <person name="Pearson M."/>
            <person name="Roberts A."/>
            <person name="Saif S."/>
            <person name="Shea T."/>
            <person name="Shenoy N."/>
            <person name="Sisk P."/>
            <person name="Stolte C."/>
            <person name="Sykes S."/>
            <person name="Thomson T."/>
            <person name="Walk T."/>
            <person name="White J."/>
            <person name="Yandava C."/>
            <person name="Izard J."/>
            <person name="Baranova O.V."/>
            <person name="Blanton J.M."/>
            <person name="Tanner A.C."/>
            <person name="Dewhirst F.E."/>
            <person name="Haas B."/>
            <person name="Nusbaum C."/>
            <person name="Birren B."/>
        </authorList>
    </citation>
    <scope>NUCLEOTIDE SEQUENCE [LARGE SCALE GENOMIC DNA]</scope>
    <source>
        <strain evidence="2">1-1 BBBD Race 1</strain>
    </source>
</reference>
<gene>
    <name evidence="2" type="ORF">PTTG_25506</name>
</gene>